<proteinExistence type="predicted"/>
<reference evidence="1" key="2">
    <citation type="submission" date="2023-02" db="EMBL/GenBank/DDBJ databases">
        <authorList>
            <person name="Sun Q."/>
            <person name="Mori K."/>
        </authorList>
    </citation>
    <scope>NUCLEOTIDE SEQUENCE</scope>
    <source>
        <strain evidence="1">NBRC 112290</strain>
    </source>
</reference>
<gene>
    <name evidence="1" type="ORF">GCM10025875_11950</name>
</gene>
<name>A0AA37UHX9_9MICO</name>
<reference evidence="1" key="1">
    <citation type="journal article" date="2014" name="Int. J. Syst. Evol. Microbiol.">
        <title>Complete genome sequence of Corynebacterium casei LMG S-19264T (=DSM 44701T), isolated from a smear-ripened cheese.</title>
        <authorList>
            <consortium name="US DOE Joint Genome Institute (JGI-PGF)"/>
            <person name="Walter F."/>
            <person name="Albersmeier A."/>
            <person name="Kalinowski J."/>
            <person name="Ruckert C."/>
        </authorList>
    </citation>
    <scope>NUCLEOTIDE SEQUENCE</scope>
    <source>
        <strain evidence="1">NBRC 112290</strain>
    </source>
</reference>
<accession>A0AA37UHX9</accession>
<keyword evidence="2" id="KW-1185">Reference proteome</keyword>
<organism evidence="1 2">
    <name type="scientific">Litorihabitans aurantiacus</name>
    <dbReference type="NCBI Taxonomy" id="1930061"/>
    <lineage>
        <taxon>Bacteria</taxon>
        <taxon>Bacillati</taxon>
        <taxon>Actinomycetota</taxon>
        <taxon>Actinomycetes</taxon>
        <taxon>Micrococcales</taxon>
        <taxon>Beutenbergiaceae</taxon>
        <taxon>Litorihabitans</taxon>
    </lineage>
</organism>
<dbReference type="AlphaFoldDB" id="A0AA37UHX9"/>
<dbReference type="EMBL" id="BSUM01000001">
    <property type="protein sequence ID" value="GMA31203.1"/>
    <property type="molecule type" value="Genomic_DNA"/>
</dbReference>
<dbReference type="Proteomes" id="UP001157161">
    <property type="component" value="Unassembled WGS sequence"/>
</dbReference>
<evidence type="ECO:0000313" key="1">
    <source>
        <dbReference type="EMBL" id="GMA31203.1"/>
    </source>
</evidence>
<dbReference type="RefSeq" id="WP_284250057.1">
    <property type="nucleotide sequence ID" value="NZ_BSUM01000001.1"/>
</dbReference>
<comment type="caution">
    <text evidence="1">The sequence shown here is derived from an EMBL/GenBank/DDBJ whole genome shotgun (WGS) entry which is preliminary data.</text>
</comment>
<protein>
    <submittedName>
        <fullName evidence="1">Uncharacterized protein</fullName>
    </submittedName>
</protein>
<sequence length="696" mass="75476">MTTDTAAGTRGASDLTRITRWWNGLGGAGLLVLAPPDRNRYTQSDGHDDAAELVSTDPAAAGSSFVYWHWQSHRRAFDRSGTLVGELMLHWGGEHGVVAAGLGAGPEGYRLTDNGPGGAFGLDRVVVRDGDGLVDPSDPVAVRQLLEELTEPVSRRTAEQTYRPLTGAEEAWLHERVAEVTEGDDLDGVSRIVEALELRDAVTPEEAAELGRLWEETDDPRELAGRHWLLRALLRHDDARARTFVEELGELAFGLLAEFPSQRGADVLTAAVAAGQAEAVGPLLRLRYAEIAGAREGAEDATGDGDVVAATLAVARVLEAADAQEGGWDALRTALFSLDTAAAGRAGARVGPALVAAVRYAVDDRLPLALRTSLARRANDRLDVVTGALEDLADDVAVRPGWTTADARADLGRFRGAAPELLRSSGPDLTQYEGGLTDEWDRYRTLTDGDVAWLRQQVADPRTEIQGLGFCLELLYAHGAATAEDVDALKPRWRKVLTKKYETTYTEWRHPLVTLTCLAQDVEHPLAPTLLAWWAKTPPAWKEALAPLTGLGVPDEAKAAVLWERISSRAHDTGHLLTWALLRSRLEGRPPVLVLDDLLRQEPAPVRPHVLARALIGSVDPAQPLWHYSIGNSMGWWSRIVEVVEHPDLSPRTKELALEAAAEHRLITLPEHVHPRPSAAVVDEAQAWLAARVGSA</sequence>
<evidence type="ECO:0000313" key="2">
    <source>
        <dbReference type="Proteomes" id="UP001157161"/>
    </source>
</evidence>